<dbReference type="EMBL" id="BNCP01000061">
    <property type="protein sequence ID" value="GIL90926.1"/>
    <property type="molecule type" value="Genomic_DNA"/>
</dbReference>
<evidence type="ECO:0000313" key="4">
    <source>
        <dbReference type="Proteomes" id="UP000747110"/>
    </source>
</evidence>
<comment type="caution">
    <text evidence="2">The sequence shown here is derived from an EMBL/GenBank/DDBJ whole genome shotgun (WGS) entry which is preliminary data.</text>
</comment>
<evidence type="ECO:0000313" key="3">
    <source>
        <dbReference type="Proteomes" id="UP000722791"/>
    </source>
</evidence>
<dbReference type="Proteomes" id="UP000722791">
    <property type="component" value="Unassembled WGS sequence"/>
</dbReference>
<dbReference type="Proteomes" id="UP000747110">
    <property type="component" value="Unassembled WGS sequence"/>
</dbReference>
<organism evidence="2 3">
    <name type="scientific">Volvox reticuliferus</name>
    <dbReference type="NCBI Taxonomy" id="1737510"/>
    <lineage>
        <taxon>Eukaryota</taxon>
        <taxon>Viridiplantae</taxon>
        <taxon>Chlorophyta</taxon>
        <taxon>core chlorophytes</taxon>
        <taxon>Chlorophyceae</taxon>
        <taxon>CS clade</taxon>
        <taxon>Chlamydomonadales</taxon>
        <taxon>Volvocaceae</taxon>
        <taxon>Volvox</taxon>
    </lineage>
</organism>
<protein>
    <submittedName>
        <fullName evidence="2">Uncharacterized protein</fullName>
    </submittedName>
</protein>
<keyword evidence="4" id="KW-1185">Reference proteome</keyword>
<accession>A0A8J4GVM7</accession>
<gene>
    <name evidence="1" type="ORF">Vretifemale_18626</name>
    <name evidence="2" type="ORF">Vretimale_17122</name>
</gene>
<evidence type="ECO:0000313" key="2">
    <source>
        <dbReference type="EMBL" id="GIM14092.1"/>
    </source>
</evidence>
<dbReference type="EMBL" id="BNCQ01000054">
    <property type="protein sequence ID" value="GIM14092.1"/>
    <property type="molecule type" value="Genomic_DNA"/>
</dbReference>
<name>A0A8J4GVM7_9CHLO</name>
<dbReference type="AlphaFoldDB" id="A0A8J4GVM7"/>
<proteinExistence type="predicted"/>
<evidence type="ECO:0000313" key="1">
    <source>
        <dbReference type="EMBL" id="GIL90926.1"/>
    </source>
</evidence>
<reference evidence="2" key="1">
    <citation type="journal article" date="2021" name="Proc. Natl. Acad. Sci. U.S.A.">
        <title>Three genomes in the algal genus Volvox reveal the fate of a haploid sex-determining region after a transition to homothallism.</title>
        <authorList>
            <person name="Yamamoto K."/>
            <person name="Hamaji T."/>
            <person name="Kawai-Toyooka H."/>
            <person name="Matsuzaki R."/>
            <person name="Takahashi F."/>
            <person name="Nishimura Y."/>
            <person name="Kawachi M."/>
            <person name="Noguchi H."/>
            <person name="Minakuchi Y."/>
            <person name="Umen J.G."/>
            <person name="Toyoda A."/>
            <person name="Nozaki H."/>
        </authorList>
    </citation>
    <scope>NUCLEOTIDE SEQUENCE</scope>
    <source>
        <strain evidence="2">NIES-3785</strain>
        <strain evidence="1">NIES-3786</strain>
    </source>
</reference>
<sequence>MQSRQSVGWLAERPAAREVPLRSTPRLHGDHVGMEVKVVAYGWESGWWLTLLRGPNGDTQQASPYCSPFGVYGAATSRYHLPNFVDSCGVGSGSGSGFFVS</sequence>